<feature type="repeat" description="WD" evidence="5">
    <location>
        <begin position="108"/>
        <end position="149"/>
    </location>
</feature>
<feature type="repeat" description="WD" evidence="5">
    <location>
        <begin position="425"/>
        <end position="456"/>
    </location>
</feature>
<sequence length="913" mass="99831">MVGDQRPKARTIYKKSRTIAPLHTSGSVAVSLDGSRIVTCVAEEALFTEISSGQLLCRFSCDNESITSLCLTPSASHLVIFTVAPSLRVYEIPETLSGQVIRPSRVIARAHDAPVHVCTIDPTSTYLASGSADGIVKVWDISTAHITHVFRGHGGAVSALKFNFPRDPSIVTSERTLQLVTASVDTHIRLFDLMATSRNDQGALRPIAVLEGHVSVPRGLDVTPDGKWLISGGRDSVIVLWDMSSSGDRSVSKGRGKSKTVTPTMSKTIPVMERVEAVGFVNPNVSDFTSETSKFHFFTAGDKGVIRIWDSREGSVIHSLATGSGTADQEEQRQVVEAFYIPSVDTIVSVHADQNIFFYSLKMRTRVRQLIGYNDEIVDAIFLSPHNHPPISSTTSSSRDSHLAIATNSSLIRIYSASSLDAHVLSSHSEIVLSLDQGMGGRLFASGSKDKSARIWAPSEQLAGTSGQWGCVALCEGHAESVGSVAMSRVYSDTDSHPRFMFTGSRDRTIKMWDLSGVPLTFCDADPLKCHSLTTQKAHDKDINSLDVAPNDQLLASGSQDRVAKVYEVSYRPSSRGNLPHGEIKLLGTCKGHKRGVWNVRFGKTERVLATGSSDKTIKLWSLEDFTCVKTFEGHTNSVLRVDFINSGTQLVSTGSDGLVKIWNVKDEECMTTLDNHEDKIWALAISTDERTIISGAADSIVTFWQDCTEEDEREKEAKRADQVLREQDFMNYLALHDYRRAVELALVMQQPGRLFTLFRDVMSAALEGESLGNTSVSGDQALDEVLRTLPTSDLSLLLRYVRDWNTSAKMSGIAQGVLYAILKLRRVGDVVDALSDNSLQGFRRDLPKPAGGATGLQDIADGLIPYTQRHLARLDRLVQESFVVDYVLSEMDGGMFDGAEDTMDVDSTNAIS</sequence>
<dbReference type="InterPro" id="IPR020472">
    <property type="entry name" value="WD40_PAC1"/>
</dbReference>
<dbReference type="PRINTS" id="PR00320">
    <property type="entry name" value="GPROTEINBRPT"/>
</dbReference>
<feature type="repeat" description="WD" evidence="5">
    <location>
        <begin position="632"/>
        <end position="673"/>
    </location>
</feature>
<dbReference type="GO" id="GO:0030686">
    <property type="term" value="C:90S preribosome"/>
    <property type="evidence" value="ECO:0007669"/>
    <property type="project" value="TreeGrafter"/>
</dbReference>
<name>A0A0D0E9J9_9AGAM</name>
<dbReference type="OrthoDB" id="5414888at2759"/>
<dbReference type="GO" id="GO:0000480">
    <property type="term" value="P:endonucleolytic cleavage in 5'-ETS of tricistronic rRNA transcript (SSU-rRNA, 5.8S rRNA, LSU-rRNA)"/>
    <property type="evidence" value="ECO:0007669"/>
    <property type="project" value="TreeGrafter"/>
</dbReference>
<organism evidence="7 8">
    <name type="scientific">Paxillus rubicundulus Ve08.2h10</name>
    <dbReference type="NCBI Taxonomy" id="930991"/>
    <lineage>
        <taxon>Eukaryota</taxon>
        <taxon>Fungi</taxon>
        <taxon>Dikarya</taxon>
        <taxon>Basidiomycota</taxon>
        <taxon>Agaricomycotina</taxon>
        <taxon>Agaricomycetes</taxon>
        <taxon>Agaricomycetidae</taxon>
        <taxon>Boletales</taxon>
        <taxon>Paxilineae</taxon>
        <taxon>Paxillaceae</taxon>
        <taxon>Paxillus</taxon>
    </lineage>
</organism>
<dbReference type="Pfam" id="PF08625">
    <property type="entry name" value="Utp13"/>
    <property type="match status" value="1"/>
</dbReference>
<reference evidence="8" key="2">
    <citation type="submission" date="2015-01" db="EMBL/GenBank/DDBJ databases">
        <title>Evolutionary Origins and Diversification of the Mycorrhizal Mutualists.</title>
        <authorList>
            <consortium name="DOE Joint Genome Institute"/>
            <consortium name="Mycorrhizal Genomics Consortium"/>
            <person name="Kohler A."/>
            <person name="Kuo A."/>
            <person name="Nagy L.G."/>
            <person name="Floudas D."/>
            <person name="Copeland A."/>
            <person name="Barry K.W."/>
            <person name="Cichocki N."/>
            <person name="Veneault-Fourrey C."/>
            <person name="LaButti K."/>
            <person name="Lindquist E.A."/>
            <person name="Lipzen A."/>
            <person name="Lundell T."/>
            <person name="Morin E."/>
            <person name="Murat C."/>
            <person name="Riley R."/>
            <person name="Ohm R."/>
            <person name="Sun H."/>
            <person name="Tunlid A."/>
            <person name="Henrissat B."/>
            <person name="Grigoriev I.V."/>
            <person name="Hibbett D.S."/>
            <person name="Martin F."/>
        </authorList>
    </citation>
    <scope>NUCLEOTIDE SEQUENCE [LARGE SCALE GENOMIC DNA]</scope>
    <source>
        <strain evidence="8">Ve08.2h10</strain>
    </source>
</reference>
<gene>
    <name evidence="7" type="ORF">PAXRUDRAFT_822701</name>
</gene>
<dbReference type="InterPro" id="IPR015943">
    <property type="entry name" value="WD40/YVTN_repeat-like_dom_sf"/>
</dbReference>
<dbReference type="Gene3D" id="2.130.10.10">
    <property type="entry name" value="YVTN repeat-like/Quinoprotein amine dehydrogenase"/>
    <property type="match status" value="4"/>
</dbReference>
<dbReference type="AlphaFoldDB" id="A0A0D0E9J9"/>
<dbReference type="PANTHER" id="PTHR19854:SF15">
    <property type="entry name" value="TRANSDUCIN BETA-LIKE PROTEIN 3"/>
    <property type="match status" value="1"/>
</dbReference>
<dbReference type="GO" id="GO:0032040">
    <property type="term" value="C:small-subunit processome"/>
    <property type="evidence" value="ECO:0007669"/>
    <property type="project" value="InterPro"/>
</dbReference>
<dbReference type="PROSITE" id="PS00678">
    <property type="entry name" value="WD_REPEATS_1"/>
    <property type="match status" value="4"/>
</dbReference>
<feature type="repeat" description="WD" evidence="5">
    <location>
        <begin position="674"/>
        <end position="706"/>
    </location>
</feature>
<dbReference type="InterPro" id="IPR013934">
    <property type="entry name" value="Utp13_C"/>
</dbReference>
<dbReference type="Pfam" id="PF00400">
    <property type="entry name" value="WD40"/>
    <property type="match status" value="9"/>
</dbReference>
<dbReference type="InParanoid" id="A0A0D0E9J9"/>
<evidence type="ECO:0000259" key="6">
    <source>
        <dbReference type="Pfam" id="PF08625"/>
    </source>
</evidence>
<keyword evidence="2 5" id="KW-0853">WD repeat</keyword>
<evidence type="ECO:0000256" key="3">
    <source>
        <dbReference type="ARBA" id="ARBA00022737"/>
    </source>
</evidence>
<dbReference type="PROSITE" id="PS50294">
    <property type="entry name" value="WD_REPEATS_REGION"/>
    <property type="match status" value="7"/>
</dbReference>
<dbReference type="STRING" id="930991.A0A0D0E9J9"/>
<feature type="repeat" description="WD" evidence="5">
    <location>
        <begin position="475"/>
        <end position="516"/>
    </location>
</feature>
<feature type="repeat" description="WD" evidence="5">
    <location>
        <begin position="536"/>
        <end position="570"/>
    </location>
</feature>
<dbReference type="FunCoup" id="A0A0D0E9J9">
    <property type="interactions" value="645"/>
</dbReference>
<proteinExistence type="predicted"/>
<accession>A0A0D0E9J9</accession>
<evidence type="ECO:0000256" key="5">
    <source>
        <dbReference type="PROSITE-ProRule" id="PRU00221"/>
    </source>
</evidence>
<dbReference type="GO" id="GO:0034511">
    <property type="term" value="F:U3 snoRNA binding"/>
    <property type="evidence" value="ECO:0007669"/>
    <property type="project" value="TreeGrafter"/>
</dbReference>
<feature type="domain" description="U3 small nucleolar RNA-associated protein 13 C-terminal" evidence="6">
    <location>
        <begin position="727"/>
        <end position="892"/>
    </location>
</feature>
<feature type="repeat" description="WD" evidence="5">
    <location>
        <begin position="590"/>
        <end position="631"/>
    </location>
</feature>
<keyword evidence="8" id="KW-1185">Reference proteome</keyword>
<dbReference type="Proteomes" id="UP000054538">
    <property type="component" value="Unassembled WGS sequence"/>
</dbReference>
<dbReference type="EMBL" id="KN824858">
    <property type="protein sequence ID" value="KIK99464.1"/>
    <property type="molecule type" value="Genomic_DNA"/>
</dbReference>
<evidence type="ECO:0000313" key="7">
    <source>
        <dbReference type="EMBL" id="KIK99464.1"/>
    </source>
</evidence>
<dbReference type="SUPFAM" id="SSF50978">
    <property type="entry name" value="WD40 repeat-like"/>
    <property type="match status" value="2"/>
</dbReference>
<evidence type="ECO:0000256" key="4">
    <source>
        <dbReference type="ARBA" id="ARBA00023242"/>
    </source>
</evidence>
<evidence type="ECO:0000256" key="1">
    <source>
        <dbReference type="ARBA" id="ARBA00004604"/>
    </source>
</evidence>
<protein>
    <recommendedName>
        <fullName evidence="6">U3 small nucleolar RNA-associated protein 13 C-terminal domain-containing protein</fullName>
    </recommendedName>
</protein>
<dbReference type="HOGENOM" id="CLU_009276_0_0_1"/>
<dbReference type="CDD" id="cd00200">
    <property type="entry name" value="WD40"/>
    <property type="match status" value="1"/>
</dbReference>
<feature type="repeat" description="WD" evidence="5">
    <location>
        <begin position="210"/>
        <end position="251"/>
    </location>
</feature>
<keyword evidence="3" id="KW-0677">Repeat</keyword>
<dbReference type="GO" id="GO:0000472">
    <property type="term" value="P:endonucleolytic cleavage to generate mature 5'-end of SSU-rRNA from (SSU-rRNA, 5.8S rRNA, LSU-rRNA)"/>
    <property type="evidence" value="ECO:0007669"/>
    <property type="project" value="TreeGrafter"/>
</dbReference>
<evidence type="ECO:0000313" key="8">
    <source>
        <dbReference type="Proteomes" id="UP000054538"/>
    </source>
</evidence>
<dbReference type="PROSITE" id="PS50082">
    <property type="entry name" value="WD_REPEATS_2"/>
    <property type="match status" value="8"/>
</dbReference>
<dbReference type="InterPro" id="IPR001680">
    <property type="entry name" value="WD40_rpt"/>
</dbReference>
<dbReference type="PANTHER" id="PTHR19854">
    <property type="entry name" value="TRANSDUCIN BETA-LIKE 3"/>
    <property type="match status" value="1"/>
</dbReference>
<dbReference type="InterPro" id="IPR019775">
    <property type="entry name" value="WD40_repeat_CS"/>
</dbReference>
<dbReference type="SMART" id="SM00320">
    <property type="entry name" value="WD40"/>
    <property type="match status" value="12"/>
</dbReference>
<dbReference type="InterPro" id="IPR036322">
    <property type="entry name" value="WD40_repeat_dom_sf"/>
</dbReference>
<keyword evidence="4" id="KW-0539">Nucleus</keyword>
<reference evidence="7 8" key="1">
    <citation type="submission" date="2014-04" db="EMBL/GenBank/DDBJ databases">
        <authorList>
            <consortium name="DOE Joint Genome Institute"/>
            <person name="Kuo A."/>
            <person name="Kohler A."/>
            <person name="Jargeat P."/>
            <person name="Nagy L.G."/>
            <person name="Floudas D."/>
            <person name="Copeland A."/>
            <person name="Barry K.W."/>
            <person name="Cichocki N."/>
            <person name="Veneault-Fourrey C."/>
            <person name="LaButti K."/>
            <person name="Lindquist E.A."/>
            <person name="Lipzen A."/>
            <person name="Lundell T."/>
            <person name="Morin E."/>
            <person name="Murat C."/>
            <person name="Sun H."/>
            <person name="Tunlid A."/>
            <person name="Henrissat B."/>
            <person name="Grigoriev I.V."/>
            <person name="Hibbett D.S."/>
            <person name="Martin F."/>
            <person name="Nordberg H.P."/>
            <person name="Cantor M.N."/>
            <person name="Hua S.X."/>
        </authorList>
    </citation>
    <scope>NUCLEOTIDE SEQUENCE [LARGE SCALE GENOMIC DNA]</scope>
    <source>
        <strain evidence="7 8">Ve08.2h10</strain>
    </source>
</reference>
<evidence type="ECO:0000256" key="2">
    <source>
        <dbReference type="ARBA" id="ARBA00022574"/>
    </source>
</evidence>
<comment type="subcellular location">
    <subcellularLocation>
        <location evidence="1">Nucleus</location>
        <location evidence="1">Nucleolus</location>
    </subcellularLocation>
</comment>